<evidence type="ECO:0008006" key="2">
    <source>
        <dbReference type="Google" id="ProtNLM"/>
    </source>
</evidence>
<protein>
    <recommendedName>
        <fullName evidence="2">Methyltransferase type 11 domain-containing protein</fullName>
    </recommendedName>
</protein>
<dbReference type="PANTHER" id="PTHR43861">
    <property type="entry name" value="TRANS-ACONITATE 2-METHYLTRANSFERASE-RELATED"/>
    <property type="match status" value="1"/>
</dbReference>
<dbReference type="SUPFAM" id="SSF53335">
    <property type="entry name" value="S-adenosyl-L-methionine-dependent methyltransferases"/>
    <property type="match status" value="1"/>
</dbReference>
<dbReference type="CDD" id="cd02440">
    <property type="entry name" value="AdoMet_MTases"/>
    <property type="match status" value="1"/>
</dbReference>
<dbReference type="InterPro" id="IPR029063">
    <property type="entry name" value="SAM-dependent_MTases_sf"/>
</dbReference>
<sequence>ESKMKEAIQTNRSCPVCNSSYAVTLGNYSTVVLQNSPLAGDFSITSCSNCGFVYSDSISKYDDYIKYYRTCNKYEAAVESNTRKEIMFKNYIKAIKRHFPEGGILADIGCGNGLFLQYLDKNLTSRLIGIDPSVDTIRMLRSKGLTAHEGSVYGNLPYIKKESLDFITLISVVEHLFNPGKAIRNIVEYLKPDGKLGILVPNAAKYDQYDNSFSYYFNLEHINHFSSESLNNLMGTLSLKDLSFSEYAFTSGSSKVP</sequence>
<name>X0WAV9_9ZZZZ</name>
<comment type="caution">
    <text evidence="1">The sequence shown here is derived from an EMBL/GenBank/DDBJ whole genome shotgun (WGS) entry which is preliminary data.</text>
</comment>
<dbReference type="Gene3D" id="3.40.50.150">
    <property type="entry name" value="Vaccinia Virus protein VP39"/>
    <property type="match status" value="1"/>
</dbReference>
<feature type="non-terminal residue" evidence="1">
    <location>
        <position position="1"/>
    </location>
</feature>
<dbReference type="Pfam" id="PF13489">
    <property type="entry name" value="Methyltransf_23"/>
    <property type="match status" value="1"/>
</dbReference>
<evidence type="ECO:0000313" key="1">
    <source>
        <dbReference type="EMBL" id="GAG21718.1"/>
    </source>
</evidence>
<accession>X0WAV9</accession>
<reference evidence="1" key="1">
    <citation type="journal article" date="2014" name="Front. Microbiol.">
        <title>High frequency of phylogenetically diverse reductive dehalogenase-homologous genes in deep subseafloor sedimentary metagenomes.</title>
        <authorList>
            <person name="Kawai M."/>
            <person name="Futagami T."/>
            <person name="Toyoda A."/>
            <person name="Takaki Y."/>
            <person name="Nishi S."/>
            <person name="Hori S."/>
            <person name="Arai W."/>
            <person name="Tsubouchi T."/>
            <person name="Morono Y."/>
            <person name="Uchiyama I."/>
            <person name="Ito T."/>
            <person name="Fujiyama A."/>
            <person name="Inagaki F."/>
            <person name="Takami H."/>
        </authorList>
    </citation>
    <scope>NUCLEOTIDE SEQUENCE</scope>
    <source>
        <strain evidence="1">Expedition CK06-06</strain>
    </source>
</reference>
<dbReference type="EMBL" id="BARS01037035">
    <property type="protein sequence ID" value="GAG21718.1"/>
    <property type="molecule type" value="Genomic_DNA"/>
</dbReference>
<gene>
    <name evidence="1" type="ORF">S01H1_56836</name>
</gene>
<proteinExistence type="predicted"/>
<organism evidence="1">
    <name type="scientific">marine sediment metagenome</name>
    <dbReference type="NCBI Taxonomy" id="412755"/>
    <lineage>
        <taxon>unclassified sequences</taxon>
        <taxon>metagenomes</taxon>
        <taxon>ecological metagenomes</taxon>
    </lineage>
</organism>
<feature type="non-terminal residue" evidence="1">
    <location>
        <position position="257"/>
    </location>
</feature>
<dbReference type="AlphaFoldDB" id="X0WAV9"/>